<evidence type="ECO:0000256" key="3">
    <source>
        <dbReference type="ARBA" id="ARBA00023125"/>
    </source>
</evidence>
<dbReference type="Proteomes" id="UP000261560">
    <property type="component" value="Unplaced"/>
</dbReference>
<sequence length="81" mass="9532">MYTQLHKQLKQPYHRSRYDSSLGLLTSKFADMLRHSPDGILELNVVCQKLGAPKRRVYDITNVLEGIRLIRKKSKNHVQWL</sequence>
<reference evidence="7" key="1">
    <citation type="submission" date="2025-08" db="UniProtKB">
        <authorList>
            <consortium name="Ensembl"/>
        </authorList>
    </citation>
    <scope>IDENTIFICATION</scope>
</reference>
<dbReference type="GO" id="GO:0000981">
    <property type="term" value="F:DNA-binding transcription factor activity, RNA polymerase II-specific"/>
    <property type="evidence" value="ECO:0007669"/>
    <property type="project" value="TreeGrafter"/>
</dbReference>
<evidence type="ECO:0000259" key="6">
    <source>
        <dbReference type="SMART" id="SM01372"/>
    </source>
</evidence>
<dbReference type="FunFam" id="1.10.10.10:FF:000008">
    <property type="entry name" value="E2F transcription factor 1"/>
    <property type="match status" value="1"/>
</dbReference>
<comment type="subcellular location">
    <subcellularLocation>
        <location evidence="5">Nucleus</location>
    </subcellularLocation>
</comment>
<accession>A0A3B3C2X0</accession>
<dbReference type="InterPro" id="IPR036390">
    <property type="entry name" value="WH_DNA-bd_sf"/>
</dbReference>
<dbReference type="InterPro" id="IPR015633">
    <property type="entry name" value="E2F"/>
</dbReference>
<evidence type="ECO:0000313" key="7">
    <source>
        <dbReference type="Ensembl" id="ENSOMEP00000011929.1"/>
    </source>
</evidence>
<feature type="domain" description="E2F/DP family winged-helix DNA-binding" evidence="6">
    <location>
        <begin position="17"/>
        <end position="81"/>
    </location>
</feature>
<proteinExistence type="inferred from homology"/>
<comment type="similarity">
    <text evidence="1 5">Belongs to the E2F/DP family.</text>
</comment>
<keyword evidence="4 5" id="KW-0804">Transcription</keyword>
<dbReference type="InterPro" id="IPR003316">
    <property type="entry name" value="E2F_WHTH_DNA-bd_dom"/>
</dbReference>
<keyword evidence="8" id="KW-1185">Reference proteome</keyword>
<dbReference type="PANTHER" id="PTHR12081">
    <property type="entry name" value="TRANSCRIPTION FACTOR E2F"/>
    <property type="match status" value="1"/>
</dbReference>
<dbReference type="STRING" id="30732.ENSOMEP00000011929"/>
<dbReference type="Ensembl" id="ENSOMET00000019139.1">
    <property type="protein sequence ID" value="ENSOMEP00000011929.1"/>
    <property type="gene ID" value="ENSOMEG00000013268.1"/>
</dbReference>
<protein>
    <recommendedName>
        <fullName evidence="6">E2F/DP family winged-helix DNA-binding domain-containing protein</fullName>
    </recommendedName>
</protein>
<keyword evidence="5" id="KW-0539">Nucleus</keyword>
<evidence type="ECO:0000313" key="8">
    <source>
        <dbReference type="Proteomes" id="UP000261560"/>
    </source>
</evidence>
<dbReference type="Pfam" id="PF02319">
    <property type="entry name" value="WHD_E2F_TDP"/>
    <property type="match status" value="1"/>
</dbReference>
<dbReference type="GO" id="GO:0000978">
    <property type="term" value="F:RNA polymerase II cis-regulatory region sequence-specific DNA binding"/>
    <property type="evidence" value="ECO:0007669"/>
    <property type="project" value="InterPro"/>
</dbReference>
<organism evidence="7 8">
    <name type="scientific">Oryzias melastigma</name>
    <name type="common">Marine medaka</name>
    <dbReference type="NCBI Taxonomy" id="30732"/>
    <lineage>
        <taxon>Eukaryota</taxon>
        <taxon>Metazoa</taxon>
        <taxon>Chordata</taxon>
        <taxon>Craniata</taxon>
        <taxon>Vertebrata</taxon>
        <taxon>Euteleostomi</taxon>
        <taxon>Actinopterygii</taxon>
        <taxon>Neopterygii</taxon>
        <taxon>Teleostei</taxon>
        <taxon>Neoteleostei</taxon>
        <taxon>Acanthomorphata</taxon>
        <taxon>Ovalentaria</taxon>
        <taxon>Atherinomorphae</taxon>
        <taxon>Beloniformes</taxon>
        <taxon>Adrianichthyidae</taxon>
        <taxon>Oryziinae</taxon>
        <taxon>Oryzias</taxon>
    </lineage>
</organism>
<dbReference type="SUPFAM" id="SSF46785">
    <property type="entry name" value="Winged helix' DNA-binding domain"/>
    <property type="match status" value="1"/>
</dbReference>
<dbReference type="GeneTree" id="ENSGT00940000155115"/>
<evidence type="ECO:0000256" key="4">
    <source>
        <dbReference type="ARBA" id="ARBA00023163"/>
    </source>
</evidence>
<evidence type="ECO:0000256" key="5">
    <source>
        <dbReference type="RuleBase" id="RU003796"/>
    </source>
</evidence>
<evidence type="ECO:0000256" key="2">
    <source>
        <dbReference type="ARBA" id="ARBA00023015"/>
    </source>
</evidence>
<evidence type="ECO:0000256" key="1">
    <source>
        <dbReference type="ARBA" id="ARBA00010940"/>
    </source>
</evidence>
<dbReference type="AlphaFoldDB" id="A0A3B3C2X0"/>
<dbReference type="GO" id="GO:0090575">
    <property type="term" value="C:RNA polymerase II transcription regulator complex"/>
    <property type="evidence" value="ECO:0007669"/>
    <property type="project" value="TreeGrafter"/>
</dbReference>
<dbReference type="OMA" id="LEGVWGQ"/>
<dbReference type="PaxDb" id="30732-ENSOMEP00000011929"/>
<keyword evidence="2 5" id="KW-0805">Transcription regulation</keyword>
<name>A0A3B3C2X0_ORYME</name>
<reference evidence="7" key="2">
    <citation type="submission" date="2025-09" db="UniProtKB">
        <authorList>
            <consortium name="Ensembl"/>
        </authorList>
    </citation>
    <scope>IDENTIFICATION</scope>
</reference>
<dbReference type="Gene3D" id="1.10.10.10">
    <property type="entry name" value="Winged helix-like DNA-binding domain superfamily/Winged helix DNA-binding domain"/>
    <property type="match status" value="1"/>
</dbReference>
<keyword evidence="3 5" id="KW-0238">DNA-binding</keyword>
<dbReference type="SMART" id="SM01372">
    <property type="entry name" value="E2F_TDP"/>
    <property type="match status" value="1"/>
</dbReference>
<dbReference type="InterPro" id="IPR036388">
    <property type="entry name" value="WH-like_DNA-bd_sf"/>
</dbReference>
<dbReference type="PANTHER" id="PTHR12081:SF18">
    <property type="entry name" value="TRANSCRIPTION FACTOR E2F2-RELATED"/>
    <property type="match status" value="1"/>
</dbReference>